<dbReference type="CDD" id="cd09854">
    <property type="entry name" value="PIN_VapC-like"/>
    <property type="match status" value="1"/>
</dbReference>
<evidence type="ECO:0000259" key="1">
    <source>
        <dbReference type="Pfam" id="PF01850"/>
    </source>
</evidence>
<dbReference type="PANTHER" id="PTHR38826">
    <property type="entry name" value="RIBONUCLEASE VAPC13"/>
    <property type="match status" value="1"/>
</dbReference>
<dbReference type="SUPFAM" id="SSF88723">
    <property type="entry name" value="PIN domain-like"/>
    <property type="match status" value="1"/>
</dbReference>
<dbReference type="AlphaFoldDB" id="A0A497F180"/>
<dbReference type="PANTHER" id="PTHR38826:SF5">
    <property type="entry name" value="RIBONUCLEASE VAPC13"/>
    <property type="match status" value="1"/>
</dbReference>
<dbReference type="InterPro" id="IPR029060">
    <property type="entry name" value="PIN-like_dom_sf"/>
</dbReference>
<dbReference type="InterPro" id="IPR052106">
    <property type="entry name" value="PINc/VapC_TA"/>
</dbReference>
<evidence type="ECO:0000313" key="3">
    <source>
        <dbReference type="Proteomes" id="UP000272051"/>
    </source>
</evidence>
<dbReference type="InterPro" id="IPR002716">
    <property type="entry name" value="PIN_dom"/>
</dbReference>
<gene>
    <name evidence="2" type="ORF">DRJ33_01580</name>
</gene>
<reference evidence="2 3" key="1">
    <citation type="submission" date="2018-06" db="EMBL/GenBank/DDBJ databases">
        <title>Extensive metabolic versatility and redundancy in microbially diverse, dynamic hydrothermal sediments.</title>
        <authorList>
            <person name="Dombrowski N."/>
            <person name="Teske A."/>
            <person name="Baker B.J."/>
        </authorList>
    </citation>
    <scope>NUCLEOTIDE SEQUENCE [LARGE SCALE GENOMIC DNA]</scope>
    <source>
        <strain evidence="2">B34_G17</strain>
    </source>
</reference>
<comment type="caution">
    <text evidence="2">The sequence shown here is derived from an EMBL/GenBank/DDBJ whole genome shotgun (WGS) entry which is preliminary data.</text>
</comment>
<dbReference type="Pfam" id="PF01850">
    <property type="entry name" value="PIN"/>
    <property type="match status" value="1"/>
</dbReference>
<name>A0A497F180_9CREN</name>
<dbReference type="EMBL" id="QMQX01000017">
    <property type="protein sequence ID" value="RLE53235.1"/>
    <property type="molecule type" value="Genomic_DNA"/>
</dbReference>
<dbReference type="Gene3D" id="3.40.50.1010">
    <property type="entry name" value="5'-nuclease"/>
    <property type="match status" value="1"/>
</dbReference>
<sequence>MVVDTRYVDVNVFVYWLGKHPVFGETAYRWVKDIERAPRGEYVTSSLTIYEVMVIIAGLSRRSLEDFSFVSSILEAFTGLGGLAVEELSIEDFSLALELMDKFKIDFEDALHAAISMRLNIREIVSNDEDFDKTPLKRIFKVG</sequence>
<organism evidence="2 3">
    <name type="scientific">Thermoproteota archaeon</name>
    <dbReference type="NCBI Taxonomy" id="2056631"/>
    <lineage>
        <taxon>Archaea</taxon>
        <taxon>Thermoproteota</taxon>
    </lineage>
</organism>
<protein>
    <submittedName>
        <fullName evidence="2">VapC toxin family PIN domain ribonuclease</fullName>
    </submittedName>
</protein>
<dbReference type="Proteomes" id="UP000272051">
    <property type="component" value="Unassembled WGS sequence"/>
</dbReference>
<proteinExistence type="predicted"/>
<accession>A0A497F180</accession>
<feature type="domain" description="PIN" evidence="1">
    <location>
        <begin position="7"/>
        <end position="135"/>
    </location>
</feature>
<evidence type="ECO:0000313" key="2">
    <source>
        <dbReference type="EMBL" id="RLE53235.1"/>
    </source>
</evidence>